<dbReference type="GO" id="GO:0040029">
    <property type="term" value="P:epigenetic regulation of gene expression"/>
    <property type="evidence" value="ECO:0007669"/>
    <property type="project" value="UniProtKB-ARBA"/>
</dbReference>
<dbReference type="Pfam" id="PF02373">
    <property type="entry name" value="JmjC"/>
    <property type="match status" value="1"/>
</dbReference>
<feature type="domain" description="JmjN" evidence="8">
    <location>
        <begin position="50"/>
        <end position="91"/>
    </location>
</feature>
<accession>A0AAN9K008</accession>
<dbReference type="InterPro" id="IPR003347">
    <property type="entry name" value="JmjC_dom"/>
</dbReference>
<evidence type="ECO:0000256" key="5">
    <source>
        <dbReference type="ARBA" id="ARBA00023015"/>
    </source>
</evidence>
<evidence type="ECO:0000256" key="7">
    <source>
        <dbReference type="ARBA" id="ARBA00023242"/>
    </source>
</evidence>
<protein>
    <submittedName>
        <fullName evidence="10">Uncharacterized protein</fullName>
    </submittedName>
</protein>
<keyword evidence="6" id="KW-0804">Transcription</keyword>
<dbReference type="AlphaFoldDB" id="A0AAN9K008"/>
<evidence type="ECO:0000256" key="2">
    <source>
        <dbReference type="ARBA" id="ARBA00022723"/>
    </source>
</evidence>
<dbReference type="GO" id="GO:0005634">
    <property type="term" value="C:nucleus"/>
    <property type="evidence" value="ECO:0007669"/>
    <property type="project" value="TreeGrafter"/>
</dbReference>
<sequence length="613" mass="69762">MGAPKVARCGKRRTMAGKSSIIQSTTRHRLRKLSKFDLADLEWTNNIPDCPVYNPSEQEFDHPLAYLQMIAPEASKYGICKIISPIAASNAASFVLMNEKKDFKFETNVQPLRLSKWNEKDIITFPMRGRKYTYHEFEALANKAFLSRFCSSGGLPSSLVEKQFWHEMVHGEKGTVEYGVNIEGSAFSCDPDDRLGTSKWNLKNFSRLLQSPLRLVDKEIPGITDPMLYIGMLFSMFAWHVEDHYLYSINYHHSGANKTWYSVPGYAASQFEKTVLDHVYGNRILTKHEEDGAFQFLVHKTTMFPPNVLLQHDVAVYKAVQKPGEFVITFPRAYHAGFSHGFNCGEAVNFATGNWFPLGAEASRRYAHLRMQPVIPYEELLCKEAMLVYKPSKVKSFKNKPKDMASYQAVVQSFLHLMQFYKTSLLQLKTTRKLSNSSNTTGSLTCSLCQRDCYVAYLLCKYCHSHPICLFHDIAPRTCLCGMDYTIFKRKDIFALEDAAKSFQQEKECIDTFSLSSIFSSNTNECIKDLKTCENLNVKLQNNPWDEENSASGTANSLGAVYSIKNNVKSTTKMKHWKRNGSPSVRGTTRLGIIYNLRKRKSKLIMSSSSIFP</sequence>
<dbReference type="FunFam" id="2.60.120.650:FF:000016">
    <property type="entry name" value="Lysine-specific demethylase isoform A"/>
    <property type="match status" value="1"/>
</dbReference>
<dbReference type="PANTHER" id="PTHR10694">
    <property type="entry name" value="LYSINE-SPECIFIC DEMETHYLASE"/>
    <property type="match status" value="1"/>
</dbReference>
<dbReference type="SUPFAM" id="SSF51197">
    <property type="entry name" value="Clavaminate synthase-like"/>
    <property type="match status" value="1"/>
</dbReference>
<keyword evidence="3" id="KW-0560">Oxidoreductase</keyword>
<evidence type="ECO:0000256" key="1">
    <source>
        <dbReference type="ARBA" id="ARBA00001954"/>
    </source>
</evidence>
<evidence type="ECO:0000256" key="6">
    <source>
        <dbReference type="ARBA" id="ARBA00023163"/>
    </source>
</evidence>
<keyword evidence="7" id="KW-0539">Nucleus</keyword>
<dbReference type="GO" id="GO:0000785">
    <property type="term" value="C:chromatin"/>
    <property type="evidence" value="ECO:0007669"/>
    <property type="project" value="TreeGrafter"/>
</dbReference>
<dbReference type="GO" id="GO:0046872">
    <property type="term" value="F:metal ion binding"/>
    <property type="evidence" value="ECO:0007669"/>
    <property type="project" value="UniProtKB-KW"/>
</dbReference>
<evidence type="ECO:0000313" key="10">
    <source>
        <dbReference type="EMBL" id="KAK7308277.1"/>
    </source>
</evidence>
<dbReference type="PROSITE" id="PS51183">
    <property type="entry name" value="JMJN"/>
    <property type="match status" value="1"/>
</dbReference>
<dbReference type="Gene3D" id="2.60.120.650">
    <property type="entry name" value="Cupin"/>
    <property type="match status" value="1"/>
</dbReference>
<dbReference type="Pfam" id="PF02375">
    <property type="entry name" value="JmjN"/>
    <property type="match status" value="1"/>
</dbReference>
<organism evidence="10 11">
    <name type="scientific">Canavalia gladiata</name>
    <name type="common">Sword bean</name>
    <name type="synonym">Dolichos gladiatus</name>
    <dbReference type="NCBI Taxonomy" id="3824"/>
    <lineage>
        <taxon>Eukaryota</taxon>
        <taxon>Viridiplantae</taxon>
        <taxon>Streptophyta</taxon>
        <taxon>Embryophyta</taxon>
        <taxon>Tracheophyta</taxon>
        <taxon>Spermatophyta</taxon>
        <taxon>Magnoliopsida</taxon>
        <taxon>eudicotyledons</taxon>
        <taxon>Gunneridae</taxon>
        <taxon>Pentapetalae</taxon>
        <taxon>rosids</taxon>
        <taxon>fabids</taxon>
        <taxon>Fabales</taxon>
        <taxon>Fabaceae</taxon>
        <taxon>Papilionoideae</taxon>
        <taxon>50 kb inversion clade</taxon>
        <taxon>NPAAA clade</taxon>
        <taxon>indigoferoid/millettioid clade</taxon>
        <taxon>Phaseoleae</taxon>
        <taxon>Canavalia</taxon>
    </lineage>
</organism>
<comment type="caution">
    <text evidence="10">The sequence shown here is derived from an EMBL/GenBank/DDBJ whole genome shotgun (WGS) entry which is preliminary data.</text>
</comment>
<comment type="cofactor">
    <cofactor evidence="1">
        <name>Fe(2+)</name>
        <dbReference type="ChEBI" id="CHEBI:29033"/>
    </cofactor>
</comment>
<dbReference type="InterPro" id="IPR003349">
    <property type="entry name" value="JmjN"/>
</dbReference>
<gene>
    <name evidence="10" type="ORF">VNO77_41879</name>
</gene>
<keyword evidence="4" id="KW-0408">Iron</keyword>
<reference evidence="10 11" key="1">
    <citation type="submission" date="2024-01" db="EMBL/GenBank/DDBJ databases">
        <title>The genomes of 5 underutilized Papilionoideae crops provide insights into root nodulation and disease resistanc.</title>
        <authorList>
            <person name="Jiang F."/>
        </authorList>
    </citation>
    <scope>NUCLEOTIDE SEQUENCE [LARGE SCALE GENOMIC DNA]</scope>
    <source>
        <strain evidence="10">LVBAO_FW01</strain>
        <tissue evidence="10">Leaves</tissue>
    </source>
</reference>
<dbReference type="GO" id="GO:0016491">
    <property type="term" value="F:oxidoreductase activity"/>
    <property type="evidence" value="ECO:0007669"/>
    <property type="project" value="UniProtKB-KW"/>
</dbReference>
<keyword evidence="2" id="KW-0479">Metal-binding</keyword>
<proteinExistence type="predicted"/>
<dbReference type="SMART" id="SM00545">
    <property type="entry name" value="JmjN"/>
    <property type="match status" value="1"/>
</dbReference>
<dbReference type="SMART" id="SM00558">
    <property type="entry name" value="JmjC"/>
    <property type="match status" value="1"/>
</dbReference>
<evidence type="ECO:0000313" key="11">
    <source>
        <dbReference type="Proteomes" id="UP001367508"/>
    </source>
</evidence>
<feature type="domain" description="JmjC" evidence="9">
    <location>
        <begin position="194"/>
        <end position="367"/>
    </location>
</feature>
<keyword evidence="5" id="KW-0805">Transcription regulation</keyword>
<evidence type="ECO:0000259" key="8">
    <source>
        <dbReference type="PROSITE" id="PS51183"/>
    </source>
</evidence>
<dbReference type="PROSITE" id="PS51184">
    <property type="entry name" value="JMJC"/>
    <property type="match status" value="1"/>
</dbReference>
<evidence type="ECO:0000256" key="4">
    <source>
        <dbReference type="ARBA" id="ARBA00023004"/>
    </source>
</evidence>
<dbReference type="GO" id="GO:0141052">
    <property type="term" value="F:histone H3 demethylase activity"/>
    <property type="evidence" value="ECO:0007669"/>
    <property type="project" value="UniProtKB-ARBA"/>
</dbReference>
<evidence type="ECO:0000256" key="3">
    <source>
        <dbReference type="ARBA" id="ARBA00023002"/>
    </source>
</evidence>
<dbReference type="PANTHER" id="PTHR10694:SF106">
    <property type="entry name" value="TRANSCRIPTION FACTOR JUMONJI FAMILY PROTEIN"/>
    <property type="match status" value="1"/>
</dbReference>
<dbReference type="EMBL" id="JAYMYQ010000010">
    <property type="protein sequence ID" value="KAK7308277.1"/>
    <property type="molecule type" value="Genomic_DNA"/>
</dbReference>
<evidence type="ECO:0000259" key="9">
    <source>
        <dbReference type="PROSITE" id="PS51184"/>
    </source>
</evidence>
<dbReference type="Proteomes" id="UP001367508">
    <property type="component" value="Unassembled WGS sequence"/>
</dbReference>
<keyword evidence="11" id="KW-1185">Reference proteome</keyword>
<name>A0AAN9K008_CANGL</name>